<evidence type="ECO:0000256" key="1">
    <source>
        <dbReference type="SAM" id="Phobius"/>
    </source>
</evidence>
<sequence>MAAHAKPRRRKLRLPRPFRRPFRLLQRRPFDHPGLLGMVLVHLGLYVVAAVLVVIA</sequence>
<accession>A0A3N1H1A2</accession>
<evidence type="ECO:0000313" key="3">
    <source>
        <dbReference type="Proteomes" id="UP000268727"/>
    </source>
</evidence>
<organism evidence="2 3">
    <name type="scientific">Saccharothrix texasensis</name>
    <dbReference type="NCBI Taxonomy" id="103734"/>
    <lineage>
        <taxon>Bacteria</taxon>
        <taxon>Bacillati</taxon>
        <taxon>Actinomycetota</taxon>
        <taxon>Actinomycetes</taxon>
        <taxon>Pseudonocardiales</taxon>
        <taxon>Pseudonocardiaceae</taxon>
        <taxon>Saccharothrix</taxon>
    </lineage>
</organism>
<dbReference type="RefSeq" id="WP_170184986.1">
    <property type="nucleotide sequence ID" value="NZ_RJKM01000001.1"/>
</dbReference>
<dbReference type="Proteomes" id="UP000268727">
    <property type="component" value="Unassembled WGS sequence"/>
</dbReference>
<keyword evidence="1" id="KW-0812">Transmembrane</keyword>
<gene>
    <name evidence="2" type="ORF">EDD40_1523</name>
</gene>
<dbReference type="EMBL" id="RJKM01000001">
    <property type="protein sequence ID" value="ROP36258.1"/>
    <property type="molecule type" value="Genomic_DNA"/>
</dbReference>
<keyword evidence="1" id="KW-1133">Transmembrane helix</keyword>
<feature type="transmembrane region" description="Helical" evidence="1">
    <location>
        <begin position="35"/>
        <end position="55"/>
    </location>
</feature>
<evidence type="ECO:0000313" key="2">
    <source>
        <dbReference type="EMBL" id="ROP36258.1"/>
    </source>
</evidence>
<reference evidence="2 3" key="1">
    <citation type="submission" date="2018-11" db="EMBL/GenBank/DDBJ databases">
        <title>Sequencing the genomes of 1000 actinobacteria strains.</title>
        <authorList>
            <person name="Klenk H.-P."/>
        </authorList>
    </citation>
    <scope>NUCLEOTIDE SEQUENCE [LARGE SCALE GENOMIC DNA]</scope>
    <source>
        <strain evidence="2 3">DSM 44231</strain>
    </source>
</reference>
<name>A0A3N1H1A2_9PSEU</name>
<proteinExistence type="predicted"/>
<keyword evidence="3" id="KW-1185">Reference proteome</keyword>
<comment type="caution">
    <text evidence="2">The sequence shown here is derived from an EMBL/GenBank/DDBJ whole genome shotgun (WGS) entry which is preliminary data.</text>
</comment>
<dbReference type="AlphaFoldDB" id="A0A3N1H1A2"/>
<protein>
    <submittedName>
        <fullName evidence="2">Uncharacterized protein</fullName>
    </submittedName>
</protein>
<keyword evidence="1" id="KW-0472">Membrane</keyword>